<sequence length="587" mass="67419">MSNARPSSGTIRVGTASRGRMAGSTGRPPTGTTTNSSARPVTRGGALGGALNAAIHVSDRPVTRQGLGGIKTAAQGPQRQVQDKSYWLSLLRGKMNDLNLEISTLTKEINLFNQENASYLSYEKRAEVLALEIKELQGELADYNSIVDKLNMNAGFEDLTEDFEKLRLENQKEAKKIDEMFAKKQDKEKIIKQLEIEINQQRSMTESLVSDMPSNLREKYVILKKQNLHLQEDLEIKQQTLDNLNSQIDNLEEDISQSNVKQEAVTLYEKIFELEEKKNMLLEEEKSTETPAQERERLLKQVKDDNQEIARMESRAREIREKTEKLQDEISQLDVELEEHHGERTAKYKELKKRDEDMQEFLDKFDENKNAAEQNYKNIEENVVQLLEKISRATIQSKHIPSATDLKVMKDDLSFKAKEMNKSKDTAIGLDGEHAKLRQDLEKVQLLEEKITKELDTLKQKIKDMQKELAVYSDINTLKKNVENKKNMLLKEKDDLLKTKEKLSGDVTNLTKAHDNKQKKLEQNETYIQLGNLERKWQHLEQNNLSIKDYIAQKTAESNYTPIKQNVSSLTHYINQLTIKNLSSGKT</sequence>
<organism evidence="3 4">
    <name type="scientific">Hydra vulgaris</name>
    <name type="common">Hydra</name>
    <name type="synonym">Hydra attenuata</name>
    <dbReference type="NCBI Taxonomy" id="6087"/>
    <lineage>
        <taxon>Eukaryota</taxon>
        <taxon>Metazoa</taxon>
        <taxon>Cnidaria</taxon>
        <taxon>Hydrozoa</taxon>
        <taxon>Hydroidolina</taxon>
        <taxon>Anthoathecata</taxon>
        <taxon>Aplanulata</taxon>
        <taxon>Hydridae</taxon>
        <taxon>Hydra</taxon>
    </lineage>
</organism>
<proteinExistence type="predicted"/>
<feature type="compositionally biased region" description="Low complexity" evidence="2">
    <location>
        <begin position="23"/>
        <end position="37"/>
    </location>
</feature>
<dbReference type="Proteomes" id="UP001652625">
    <property type="component" value="Chromosome 07"/>
</dbReference>
<feature type="coiled-coil region" evidence="1">
    <location>
        <begin position="434"/>
        <end position="499"/>
    </location>
</feature>
<feature type="coiled-coil region" evidence="1">
    <location>
        <begin position="295"/>
        <end position="396"/>
    </location>
</feature>
<feature type="region of interest" description="Disordered" evidence="2">
    <location>
        <begin position="1"/>
        <end position="45"/>
    </location>
</feature>
<evidence type="ECO:0000256" key="2">
    <source>
        <dbReference type="SAM" id="MobiDB-lite"/>
    </source>
</evidence>
<evidence type="ECO:0000313" key="4">
    <source>
        <dbReference type="RefSeq" id="XP_065657196.1"/>
    </source>
</evidence>
<evidence type="ECO:0000256" key="1">
    <source>
        <dbReference type="SAM" id="Coils"/>
    </source>
</evidence>
<protein>
    <submittedName>
        <fullName evidence="4">Intraflagellar transport protein 74 homolog isoform X3</fullName>
    </submittedName>
</protein>
<feature type="coiled-coil region" evidence="1">
    <location>
        <begin position="88"/>
        <end position="261"/>
    </location>
</feature>
<dbReference type="PANTHER" id="PTHR31432:SF0">
    <property type="entry name" value="INTRAFLAGELLAR TRANSPORT PROTEIN 74 HOMOLOG"/>
    <property type="match status" value="1"/>
</dbReference>
<accession>A0ABM4C6G9</accession>
<name>A0ABM4C6G9_HYDVU</name>
<dbReference type="RefSeq" id="XP_065657196.1">
    <property type="nucleotide sequence ID" value="XM_065801124.1"/>
</dbReference>
<dbReference type="GeneID" id="100201616"/>
<dbReference type="PANTHER" id="PTHR31432">
    <property type="entry name" value="INTRAFLAGELLAR TRANSPORT PROTEIN 74 HOMOLOG"/>
    <property type="match status" value="1"/>
</dbReference>
<evidence type="ECO:0000313" key="3">
    <source>
        <dbReference type="Proteomes" id="UP001652625"/>
    </source>
</evidence>
<dbReference type="InterPro" id="IPR029602">
    <property type="entry name" value="IFT74"/>
</dbReference>
<keyword evidence="3" id="KW-1185">Reference proteome</keyword>
<gene>
    <name evidence="4" type="primary">LOC100201616</name>
</gene>
<feature type="compositionally biased region" description="Polar residues" evidence="2">
    <location>
        <begin position="1"/>
        <end position="10"/>
    </location>
</feature>
<keyword evidence="1" id="KW-0175">Coiled coil</keyword>
<reference evidence="4" key="1">
    <citation type="submission" date="2025-08" db="UniProtKB">
        <authorList>
            <consortium name="RefSeq"/>
        </authorList>
    </citation>
    <scope>IDENTIFICATION</scope>
</reference>